<dbReference type="EMBL" id="CP001825">
    <property type="protein sequence ID" value="ACZ41000.1"/>
    <property type="molecule type" value="Genomic_DNA"/>
</dbReference>
<evidence type="ECO:0000256" key="8">
    <source>
        <dbReference type="ARBA" id="ARBA00047599"/>
    </source>
</evidence>
<feature type="domain" description="External alternative NADH-ubiquinone oxidoreductase-like C-terminal" evidence="10">
    <location>
        <begin position="375"/>
        <end position="433"/>
    </location>
</feature>
<accession>D1CDJ4</accession>
<dbReference type="InterPro" id="IPR054585">
    <property type="entry name" value="NDH2-like_C"/>
</dbReference>
<evidence type="ECO:0000256" key="3">
    <source>
        <dbReference type="ARBA" id="ARBA00022630"/>
    </source>
</evidence>
<evidence type="ECO:0000256" key="5">
    <source>
        <dbReference type="ARBA" id="ARBA00022946"/>
    </source>
</evidence>
<dbReference type="GO" id="GO:0050136">
    <property type="term" value="F:NADH dehydrogenase (quinone) (non-electrogenic) activity"/>
    <property type="evidence" value="ECO:0007669"/>
    <property type="project" value="UniProtKB-EC"/>
</dbReference>
<dbReference type="Proteomes" id="UP000000323">
    <property type="component" value="Chromosome 1"/>
</dbReference>
<proteinExistence type="inferred from homology"/>
<evidence type="ECO:0000259" key="9">
    <source>
        <dbReference type="Pfam" id="PF07992"/>
    </source>
</evidence>
<keyword evidence="7" id="KW-0520">NAD</keyword>
<dbReference type="KEGG" id="ttr:Tter_0078"/>
<dbReference type="OrthoDB" id="9781621at2"/>
<dbReference type="AlphaFoldDB" id="D1CDJ4"/>
<dbReference type="PANTHER" id="PTHR43706:SF47">
    <property type="entry name" value="EXTERNAL NADH-UBIQUINONE OXIDOREDUCTASE 1, MITOCHONDRIAL-RELATED"/>
    <property type="match status" value="1"/>
</dbReference>
<keyword evidence="5" id="KW-0809">Transit peptide</keyword>
<sequence length="449" mass="50079">MTVGARIDLLSKGHRSQTEEEYRKASYKILILGAGFGGIQAAIELDKHLGKRQDVSILVVDRDNTQLFQPLLWTVASGKNCPDDTTVPIRKFQKGRSFHVMHSAVKHIDLQNQVVYFDNGEDRPFDFLVIALGSVTAIPDLPGLRERALLFRSPADAIELRNKVIDALEMAHKEQDPEARKSWLTFVVGGGGDTGIELAATLKEYIYAGLFAEYPWLENEPARIVLVSRSSRLVPQSRPHISKTVQEVLEHEGIEVMNNTSVEAVTEDEVKTSAGTIKARTLFWAAGITAPKVVKDLPVEHARNGSLIVDKFLRIPQYPNVFVVGDSAWAFDARTNDPIPPTAQAAEHMGRYVGRTISSLIQNRSIKPFVFKPLGHLALLGQRTGVAEVGPLTFTGIPAWFIWHSYYLIHIPSWQNRIYLFTHWLLSLILGRETGQLRLSPGVLKEGIQ</sequence>
<evidence type="ECO:0000313" key="12">
    <source>
        <dbReference type="Proteomes" id="UP000000323"/>
    </source>
</evidence>
<gene>
    <name evidence="11" type="ordered locus">Tter_0078</name>
</gene>
<keyword evidence="12" id="KW-1185">Reference proteome</keyword>
<dbReference type="eggNOG" id="COG1252">
    <property type="taxonomic scope" value="Bacteria"/>
</dbReference>
<dbReference type="HOGENOM" id="CLU_021377_7_1_0"/>
<dbReference type="RefSeq" id="WP_012874035.1">
    <property type="nucleotide sequence ID" value="NC_013525.1"/>
</dbReference>
<comment type="similarity">
    <text evidence="1">Belongs to the NADH dehydrogenase family.</text>
</comment>
<protein>
    <recommendedName>
        <fullName evidence="2">NADH:ubiquinone reductase (non-electrogenic)</fullName>
        <ecNumber evidence="2">1.6.5.9</ecNumber>
    </recommendedName>
</protein>
<evidence type="ECO:0000256" key="2">
    <source>
        <dbReference type="ARBA" id="ARBA00012637"/>
    </source>
</evidence>
<evidence type="ECO:0000256" key="1">
    <source>
        <dbReference type="ARBA" id="ARBA00005272"/>
    </source>
</evidence>
<dbReference type="InterPro" id="IPR023753">
    <property type="entry name" value="FAD/NAD-binding_dom"/>
</dbReference>
<evidence type="ECO:0000256" key="4">
    <source>
        <dbReference type="ARBA" id="ARBA00022827"/>
    </source>
</evidence>
<dbReference type="SUPFAM" id="SSF51905">
    <property type="entry name" value="FAD/NAD(P)-binding domain"/>
    <property type="match status" value="1"/>
</dbReference>
<dbReference type="PANTHER" id="PTHR43706">
    <property type="entry name" value="NADH DEHYDROGENASE"/>
    <property type="match status" value="1"/>
</dbReference>
<name>D1CDJ4_THET1</name>
<keyword evidence="3" id="KW-0285">Flavoprotein</keyword>
<evidence type="ECO:0000259" key="10">
    <source>
        <dbReference type="Pfam" id="PF22366"/>
    </source>
</evidence>
<dbReference type="InterPro" id="IPR045024">
    <property type="entry name" value="NDH-2"/>
</dbReference>
<reference evidence="12" key="1">
    <citation type="journal article" date="2010" name="Stand. Genomic Sci.">
        <title>Complete genome sequence of 'Thermobaculum terrenum' type strain (YNP1).</title>
        <authorList>
            <person name="Kiss H."/>
            <person name="Cleland D."/>
            <person name="Lapidus A."/>
            <person name="Lucas S."/>
            <person name="Glavina Del Rio T."/>
            <person name="Nolan M."/>
            <person name="Tice H."/>
            <person name="Han C."/>
            <person name="Goodwin L."/>
            <person name="Pitluck S."/>
            <person name="Liolios K."/>
            <person name="Ivanova N."/>
            <person name="Mavromatis K."/>
            <person name="Ovchinnikova G."/>
            <person name="Pati A."/>
            <person name="Chen A."/>
            <person name="Palaniappan K."/>
            <person name="Land M."/>
            <person name="Hauser L."/>
            <person name="Chang Y."/>
            <person name="Jeffries C."/>
            <person name="Lu M."/>
            <person name="Brettin T."/>
            <person name="Detter J."/>
            <person name="Goker M."/>
            <person name="Tindall B."/>
            <person name="Beck B."/>
            <person name="McDermott T."/>
            <person name="Woyke T."/>
            <person name="Bristow J."/>
            <person name="Eisen J."/>
            <person name="Markowitz V."/>
            <person name="Hugenholtz P."/>
            <person name="Kyrpides N."/>
            <person name="Klenk H."/>
            <person name="Cheng J."/>
        </authorList>
    </citation>
    <scope>NUCLEOTIDE SEQUENCE [LARGE SCALE GENOMIC DNA]</scope>
    <source>
        <strain evidence="12">ATCC BAA-798 / YNP1</strain>
    </source>
</reference>
<dbReference type="STRING" id="525904.Tter_0078"/>
<dbReference type="InterPro" id="IPR036188">
    <property type="entry name" value="FAD/NAD-bd_sf"/>
</dbReference>
<dbReference type="Gene3D" id="3.50.50.100">
    <property type="match status" value="1"/>
</dbReference>
<dbReference type="EC" id="1.6.5.9" evidence="2"/>
<evidence type="ECO:0000256" key="7">
    <source>
        <dbReference type="ARBA" id="ARBA00023027"/>
    </source>
</evidence>
<feature type="domain" description="FAD/NAD(P)-binding" evidence="9">
    <location>
        <begin position="27"/>
        <end position="350"/>
    </location>
</feature>
<comment type="catalytic activity">
    <reaction evidence="8">
        <text>a quinone + NADH + H(+) = a quinol + NAD(+)</text>
        <dbReference type="Rhea" id="RHEA:46160"/>
        <dbReference type="ChEBI" id="CHEBI:15378"/>
        <dbReference type="ChEBI" id="CHEBI:24646"/>
        <dbReference type="ChEBI" id="CHEBI:57540"/>
        <dbReference type="ChEBI" id="CHEBI:57945"/>
        <dbReference type="ChEBI" id="CHEBI:132124"/>
        <dbReference type="EC" id="1.6.5.9"/>
    </reaction>
</comment>
<evidence type="ECO:0000313" key="11">
    <source>
        <dbReference type="EMBL" id="ACZ41000.1"/>
    </source>
</evidence>
<organism evidence="11 12">
    <name type="scientific">Thermobaculum terrenum (strain ATCC BAA-798 / CCMEE 7001 / YNP1)</name>
    <dbReference type="NCBI Taxonomy" id="525904"/>
    <lineage>
        <taxon>Bacteria</taxon>
        <taxon>Bacillati</taxon>
        <taxon>Chloroflexota</taxon>
        <taxon>Chloroflexia</taxon>
        <taxon>Candidatus Thermobaculales</taxon>
        <taxon>Candidatus Thermobaculaceae</taxon>
        <taxon>Thermobaculum</taxon>
    </lineage>
</organism>
<keyword evidence="4" id="KW-0274">FAD</keyword>
<dbReference type="PRINTS" id="PR00368">
    <property type="entry name" value="FADPNR"/>
</dbReference>
<evidence type="ECO:0000256" key="6">
    <source>
        <dbReference type="ARBA" id="ARBA00023002"/>
    </source>
</evidence>
<dbReference type="Pfam" id="PF22366">
    <property type="entry name" value="NDH2_C"/>
    <property type="match status" value="1"/>
</dbReference>
<keyword evidence="6" id="KW-0560">Oxidoreductase</keyword>
<dbReference type="Pfam" id="PF07992">
    <property type="entry name" value="Pyr_redox_2"/>
    <property type="match status" value="1"/>
</dbReference>